<dbReference type="InterPro" id="IPR007712">
    <property type="entry name" value="RelE/ParE_toxin"/>
</dbReference>
<protein>
    <submittedName>
        <fullName evidence="3">mRNA interferase RelE/StbE</fullName>
    </submittedName>
</protein>
<accession>A0A450YLK4</accession>
<dbReference type="Pfam" id="PF05016">
    <property type="entry name" value="ParE_toxin"/>
    <property type="match status" value="1"/>
</dbReference>
<keyword evidence="1" id="KW-1277">Toxin-antitoxin system</keyword>
<name>A0A450YLK4_9GAMM</name>
<evidence type="ECO:0000256" key="1">
    <source>
        <dbReference type="ARBA" id="ARBA00022649"/>
    </source>
</evidence>
<dbReference type="Gene3D" id="3.30.2310.20">
    <property type="entry name" value="RelE-like"/>
    <property type="match status" value="1"/>
</dbReference>
<reference evidence="3" key="1">
    <citation type="submission" date="2019-02" db="EMBL/GenBank/DDBJ databases">
        <authorList>
            <person name="Gruber-Vodicka R. H."/>
            <person name="Seah K. B. B."/>
        </authorList>
    </citation>
    <scope>NUCLEOTIDE SEQUENCE</scope>
    <source>
        <strain evidence="3">BECK_BZ123</strain>
        <strain evidence="2">BECK_BZ125</strain>
    </source>
</reference>
<dbReference type="PANTHER" id="PTHR38813:SF1">
    <property type="entry name" value="TOXIN RELE1-RELATED"/>
    <property type="match status" value="1"/>
</dbReference>
<sequence>MKINLYSVELMPKVIKDLGTLPKSDAKRIIEKIKNLEGGLTGDIKRLTNFTPEYRLRIGKYRALFEIDDHKITIYHIKHRKETYSRR</sequence>
<dbReference type="EMBL" id="CAADFT010000016">
    <property type="protein sequence ID" value="VFK42019.1"/>
    <property type="molecule type" value="Genomic_DNA"/>
</dbReference>
<evidence type="ECO:0000313" key="3">
    <source>
        <dbReference type="EMBL" id="VFK42405.1"/>
    </source>
</evidence>
<dbReference type="SUPFAM" id="SSF143011">
    <property type="entry name" value="RelE-like"/>
    <property type="match status" value="1"/>
</dbReference>
<dbReference type="InterPro" id="IPR052747">
    <property type="entry name" value="TA_system_RelE_toxin"/>
</dbReference>
<dbReference type="AlphaFoldDB" id="A0A450YLK4"/>
<dbReference type="PANTHER" id="PTHR38813">
    <property type="match status" value="1"/>
</dbReference>
<gene>
    <name evidence="3" type="ORF">BECKTC1821D_GA0114238_101226</name>
    <name evidence="2" type="ORF">BECKTC1821E_GA0114239_101625</name>
</gene>
<dbReference type="InterPro" id="IPR035093">
    <property type="entry name" value="RelE/ParE_toxin_dom_sf"/>
</dbReference>
<dbReference type="EMBL" id="CAADFS010000012">
    <property type="protein sequence ID" value="VFK42405.1"/>
    <property type="molecule type" value="Genomic_DNA"/>
</dbReference>
<evidence type="ECO:0000313" key="2">
    <source>
        <dbReference type="EMBL" id="VFK42019.1"/>
    </source>
</evidence>
<organism evidence="3">
    <name type="scientific">Candidatus Kentrum sp. TC</name>
    <dbReference type="NCBI Taxonomy" id="2126339"/>
    <lineage>
        <taxon>Bacteria</taxon>
        <taxon>Pseudomonadati</taxon>
        <taxon>Pseudomonadota</taxon>
        <taxon>Gammaproteobacteria</taxon>
        <taxon>Candidatus Kentrum</taxon>
    </lineage>
</organism>
<proteinExistence type="predicted"/>